<feature type="coiled-coil region" evidence="4">
    <location>
        <begin position="303"/>
        <end position="330"/>
    </location>
</feature>
<feature type="coiled-coil region" evidence="4">
    <location>
        <begin position="211"/>
        <end position="238"/>
    </location>
</feature>
<reference evidence="7 8" key="1">
    <citation type="journal article" date="2018" name="Sci. Rep.">
        <title>A novel species of the marine cyanobacterium Acaryochloris with a unique pigment content and lifestyle.</title>
        <authorList>
            <person name="Partensky F."/>
            <person name="Six C."/>
            <person name="Ratin M."/>
            <person name="Garczarek L."/>
            <person name="Vaulot D."/>
            <person name="Probert I."/>
            <person name="Calteau A."/>
            <person name="Gourvil P."/>
            <person name="Marie D."/>
            <person name="Grebert T."/>
            <person name="Bouchier C."/>
            <person name="Le Panse S."/>
            <person name="Gachenot M."/>
            <person name="Rodriguez F."/>
            <person name="Garrido J.L."/>
        </authorList>
    </citation>
    <scope>NUCLEOTIDE SEQUENCE [LARGE SCALE GENOMIC DNA]</scope>
    <source>
        <strain evidence="7 8">RCC1774</strain>
    </source>
</reference>
<dbReference type="OrthoDB" id="9795626at2"/>
<keyword evidence="4" id="KW-0175">Coiled coil</keyword>
<dbReference type="AlphaFoldDB" id="A0A2W1JH77"/>
<dbReference type="EMBL" id="PQWO01000007">
    <property type="protein sequence ID" value="PZD72919.1"/>
    <property type="molecule type" value="Genomic_DNA"/>
</dbReference>
<evidence type="ECO:0000259" key="6">
    <source>
        <dbReference type="Pfam" id="PF13476"/>
    </source>
</evidence>
<feature type="compositionally biased region" description="Low complexity" evidence="5">
    <location>
        <begin position="703"/>
        <end position="719"/>
    </location>
</feature>
<sequence length="912" mass="104519">MEVLSITLKNFKAHRDRFYEFCPGTNAICGENGAGKTSIFEAIAWVLFDHCDYTKTEIISAGAKSAQVTVTFSSTEDSRVYEVRRCTSQGYSLHDPQLNANLGLKKIEDVKQWLCEHLGVPPTTELNKLFAETIGIPQGTFTVDFLKRPADRKKVFDPILKVEEYKQAYSKSRDLEAYAQGQVRDLERAIATYDQQLIDWPDLKAQAAKLRKDIRADQAQMTLLVQQLEQQKSEVERLAAIDQALQALGTQVQQCQAQTHHKQESLELLEVSWVSAQKAVTLCRQHRPSFQAYEQALESLHTFAAQRQQQQQLLKQRDQIQQKLSKQQIDQSQLQGQLASFDQMRLDLEQWRKHIPRQEQLEQSQADGRQQLQQLENAKLQIQMLQPQIQQRQAHQEQLAQEIARLHQLEPQVQQLPILEAQQQDLRAHISRVEAAKQFAEELRQLVGQFEPDCDRHRQQVNDALTLLKKGADLGPVSEALEAGVALTSRMVEQLTQTLTDLSDPKAVQKSQTQLEQIQRDIQAAQQAQAQWSSLTAKQQQLQESKKETAELQQQSAERRTQLEQESVVMTALAKVESQLTDLKNPKGQVQVLQQQLQQEAPLQAKVKQLEHNGQELQHRFADVEQKLEGFADLEAQTEAQQQIQQENHEVHQVYLRHRNEANTFKTLDQSKGDAIATLKTLQDQLTTLQEQYQNQSQGHDPQQLAQATATYQQTKSQQDQLQGGLPPKQAQLQSLEQQLQIRQAVFEQRQQARKDQGPKQEVLQLVREARRIYNQSGPRITKLYLTEISWEADNLFRELLNRPDVALRWTEDYDIQVQAQGHWRSFRSLSGGEQMCAALAVRLALLKVLSDINVAFFDEPTTNMDQIRRQQLAEALGHLKTFRQLFVISHDDTFESVTENIIRVQRDAAPA</sequence>
<dbReference type="Proteomes" id="UP000248857">
    <property type="component" value="Unassembled WGS sequence"/>
</dbReference>
<feature type="domain" description="Rad50/SbcC-type AAA" evidence="6">
    <location>
        <begin position="5"/>
        <end position="251"/>
    </location>
</feature>
<dbReference type="InterPro" id="IPR038729">
    <property type="entry name" value="Rad50/SbcC_AAA"/>
</dbReference>
<evidence type="ECO:0000256" key="2">
    <source>
        <dbReference type="ARBA" id="ARBA00011322"/>
    </source>
</evidence>
<dbReference type="SUPFAM" id="SSF52540">
    <property type="entry name" value="P-loop containing nucleoside triphosphate hydrolases"/>
    <property type="match status" value="2"/>
</dbReference>
<name>A0A2W1JH77_9CYAN</name>
<keyword evidence="8" id="KW-1185">Reference proteome</keyword>
<evidence type="ECO:0000313" key="8">
    <source>
        <dbReference type="Proteomes" id="UP000248857"/>
    </source>
</evidence>
<dbReference type="PANTHER" id="PTHR32114:SF2">
    <property type="entry name" value="ABC TRANSPORTER ABCH.3"/>
    <property type="match status" value="1"/>
</dbReference>
<protein>
    <recommendedName>
        <fullName evidence="3">Nuclease SbcCD subunit C</fullName>
    </recommendedName>
</protein>
<evidence type="ECO:0000256" key="5">
    <source>
        <dbReference type="SAM" id="MobiDB-lite"/>
    </source>
</evidence>
<gene>
    <name evidence="7" type="ORF">C1752_02809</name>
</gene>
<comment type="similarity">
    <text evidence="1">Belongs to the SMC family. SbcC subfamily.</text>
</comment>
<evidence type="ECO:0000256" key="4">
    <source>
        <dbReference type="SAM" id="Coils"/>
    </source>
</evidence>
<organism evidence="7 8">
    <name type="scientific">Acaryochloris thomasi RCC1774</name>
    <dbReference type="NCBI Taxonomy" id="1764569"/>
    <lineage>
        <taxon>Bacteria</taxon>
        <taxon>Bacillati</taxon>
        <taxon>Cyanobacteriota</taxon>
        <taxon>Cyanophyceae</taxon>
        <taxon>Acaryochloridales</taxon>
        <taxon>Acaryochloridaceae</taxon>
        <taxon>Acaryochloris</taxon>
        <taxon>Acaryochloris thomasi</taxon>
    </lineage>
</organism>
<dbReference type="Pfam" id="PF13476">
    <property type="entry name" value="AAA_23"/>
    <property type="match status" value="1"/>
</dbReference>
<dbReference type="InterPro" id="IPR027417">
    <property type="entry name" value="P-loop_NTPase"/>
</dbReference>
<evidence type="ECO:0000256" key="3">
    <source>
        <dbReference type="ARBA" id="ARBA00013368"/>
    </source>
</evidence>
<comment type="caution">
    <text evidence="7">The sequence shown here is derived from an EMBL/GenBank/DDBJ whole genome shotgun (WGS) entry which is preliminary data.</text>
</comment>
<evidence type="ECO:0000256" key="1">
    <source>
        <dbReference type="ARBA" id="ARBA00006930"/>
    </source>
</evidence>
<proteinExistence type="inferred from homology"/>
<comment type="subunit">
    <text evidence="2">Heterodimer of SbcC and SbcD.</text>
</comment>
<dbReference type="PANTHER" id="PTHR32114">
    <property type="entry name" value="ABC TRANSPORTER ABCH.3"/>
    <property type="match status" value="1"/>
</dbReference>
<feature type="coiled-coil region" evidence="4">
    <location>
        <begin position="508"/>
        <end position="558"/>
    </location>
</feature>
<dbReference type="RefSeq" id="WP_110986507.1">
    <property type="nucleotide sequence ID" value="NZ_CAWNWM010000007.1"/>
</dbReference>
<evidence type="ECO:0000313" key="7">
    <source>
        <dbReference type="EMBL" id="PZD72919.1"/>
    </source>
</evidence>
<accession>A0A2W1JH77</accession>
<feature type="region of interest" description="Disordered" evidence="5">
    <location>
        <begin position="692"/>
        <end position="730"/>
    </location>
</feature>
<dbReference type="Gene3D" id="3.40.50.300">
    <property type="entry name" value="P-loop containing nucleotide triphosphate hydrolases"/>
    <property type="match status" value="2"/>
</dbReference>